<keyword evidence="3" id="KW-1185">Reference proteome</keyword>
<protein>
    <recommendedName>
        <fullName evidence="1">Methyltransferase type 11 domain-containing protein</fullName>
    </recommendedName>
</protein>
<dbReference type="Proteomes" id="UP000630887">
    <property type="component" value="Unassembled WGS sequence"/>
</dbReference>
<feature type="domain" description="Methyltransferase type 11" evidence="1">
    <location>
        <begin position="62"/>
        <end position="153"/>
    </location>
</feature>
<proteinExistence type="predicted"/>
<sequence length="275" mass="29837">MADRDSIYDASMTSTPSTHALRQYATTTDNLTSRIAVHAYGTNPQSWFSWLGERLPLAGDVLEVGAGTGTLWTHVDHVARGVRLTLTDFSGAMCAQLRTVPEARVQQCDATDLPFGDATFDTVIANHMLYHLDDPTAALREFARVLRPGGHLAVAVNGRDHLEELNTVGPVIGRPDLTLHATQNDFTAETGPGYLARYFTDVSVERYHCDLEVPSPDPVLTYLASLSSEPLTQEQSSAARDHVQARIAADGSFRVRKHTVLITASAGATQSADHV</sequence>
<dbReference type="PANTHER" id="PTHR42912:SF80">
    <property type="entry name" value="METHYLTRANSFERASE DOMAIN-CONTAINING PROTEIN"/>
    <property type="match status" value="1"/>
</dbReference>
<name>A0A8J3L7K8_9ACTN</name>
<dbReference type="SUPFAM" id="SSF53335">
    <property type="entry name" value="S-adenosyl-L-methionine-dependent methyltransferases"/>
    <property type="match status" value="1"/>
</dbReference>
<dbReference type="InterPro" id="IPR013216">
    <property type="entry name" value="Methyltransf_11"/>
</dbReference>
<dbReference type="InterPro" id="IPR029063">
    <property type="entry name" value="SAM-dependent_MTases_sf"/>
</dbReference>
<reference evidence="2 3" key="1">
    <citation type="submission" date="2021-01" db="EMBL/GenBank/DDBJ databases">
        <title>Whole genome shotgun sequence of Catellatospora coxensis NBRC 107359.</title>
        <authorList>
            <person name="Komaki H."/>
            <person name="Tamura T."/>
        </authorList>
    </citation>
    <scope>NUCLEOTIDE SEQUENCE [LARGE SCALE GENOMIC DNA]</scope>
    <source>
        <strain evidence="2 3">NBRC 107359</strain>
    </source>
</reference>
<evidence type="ECO:0000259" key="1">
    <source>
        <dbReference type="Pfam" id="PF08241"/>
    </source>
</evidence>
<dbReference type="AlphaFoldDB" id="A0A8J3L7K8"/>
<dbReference type="CDD" id="cd02440">
    <property type="entry name" value="AdoMet_MTases"/>
    <property type="match status" value="1"/>
</dbReference>
<evidence type="ECO:0000313" key="2">
    <source>
        <dbReference type="EMBL" id="GIG10614.1"/>
    </source>
</evidence>
<dbReference type="PANTHER" id="PTHR42912">
    <property type="entry name" value="METHYLTRANSFERASE"/>
    <property type="match status" value="1"/>
</dbReference>
<accession>A0A8J3L7K8</accession>
<evidence type="ECO:0000313" key="3">
    <source>
        <dbReference type="Proteomes" id="UP000630887"/>
    </source>
</evidence>
<organism evidence="2 3">
    <name type="scientific">Catellatospora coxensis</name>
    <dbReference type="NCBI Taxonomy" id="310354"/>
    <lineage>
        <taxon>Bacteria</taxon>
        <taxon>Bacillati</taxon>
        <taxon>Actinomycetota</taxon>
        <taxon>Actinomycetes</taxon>
        <taxon>Micromonosporales</taxon>
        <taxon>Micromonosporaceae</taxon>
        <taxon>Catellatospora</taxon>
    </lineage>
</organism>
<comment type="caution">
    <text evidence="2">The sequence shown here is derived from an EMBL/GenBank/DDBJ whole genome shotgun (WGS) entry which is preliminary data.</text>
</comment>
<dbReference type="Pfam" id="PF08241">
    <property type="entry name" value="Methyltransf_11"/>
    <property type="match status" value="1"/>
</dbReference>
<gene>
    <name evidence="2" type="ORF">Cco03nite_73140</name>
</gene>
<dbReference type="GO" id="GO:0008757">
    <property type="term" value="F:S-adenosylmethionine-dependent methyltransferase activity"/>
    <property type="evidence" value="ECO:0007669"/>
    <property type="project" value="InterPro"/>
</dbReference>
<dbReference type="EMBL" id="BONI01000095">
    <property type="protein sequence ID" value="GIG10614.1"/>
    <property type="molecule type" value="Genomic_DNA"/>
</dbReference>
<dbReference type="InterPro" id="IPR050508">
    <property type="entry name" value="Methyltransf_Superfamily"/>
</dbReference>
<dbReference type="Gene3D" id="3.40.50.150">
    <property type="entry name" value="Vaccinia Virus protein VP39"/>
    <property type="match status" value="1"/>
</dbReference>